<dbReference type="Proteomes" id="UP000677918">
    <property type="component" value="Unassembled WGS sequence"/>
</dbReference>
<dbReference type="AlphaFoldDB" id="A0A8J4M1A0"/>
<dbReference type="PROSITE" id="PS51918">
    <property type="entry name" value="RADICAL_SAM"/>
    <property type="match status" value="1"/>
</dbReference>
<sequence length="279" mass="31348">MRSSKPNKVVIRHRPTKQWLTPTGGYLTGYTHTLNPYAGCDFACSYCYVRRMPPALFRGLPWGEWVDVKEADPSRFAAELARKKRKGPVRIFMSSATDPYQRLEAKEQVTRALLEAMAADPPDFLLIQTRSPLVTRDLDLIRRLRPHVRVSMTIETDREDVRQAFSPGTPPLAARRQACLALREAGIPLQIAVSPLLPCTDRFAGQLARLAPDRVVLDDFFMGDGSGGKRTKQLGLQPIFADLDAEEWYQPDAYRRILALLKNALPEGAVYVSQPGFLP</sequence>
<dbReference type="GO" id="GO:0046872">
    <property type="term" value="F:metal ion binding"/>
    <property type="evidence" value="ECO:0007669"/>
    <property type="project" value="UniProtKB-KW"/>
</dbReference>
<dbReference type="InterPro" id="IPR007197">
    <property type="entry name" value="rSAM"/>
</dbReference>
<dbReference type="SMART" id="SM00729">
    <property type="entry name" value="Elp3"/>
    <property type="match status" value="1"/>
</dbReference>
<accession>A0A8J4M1A0</accession>
<evidence type="ECO:0000256" key="3">
    <source>
        <dbReference type="ARBA" id="ARBA00023014"/>
    </source>
</evidence>
<dbReference type="CDD" id="cd01335">
    <property type="entry name" value="Radical_SAM"/>
    <property type="match status" value="1"/>
</dbReference>
<dbReference type="PANTHER" id="PTHR43432">
    <property type="entry name" value="SLR0285 PROTEIN"/>
    <property type="match status" value="1"/>
</dbReference>
<feature type="domain" description="Radical SAM core" evidence="4">
    <location>
        <begin position="26"/>
        <end position="261"/>
    </location>
</feature>
<dbReference type="EMBL" id="BOVK01000007">
    <property type="protein sequence ID" value="GIQ67865.1"/>
    <property type="molecule type" value="Genomic_DNA"/>
</dbReference>
<dbReference type="GO" id="GO:0051536">
    <property type="term" value="F:iron-sulfur cluster binding"/>
    <property type="evidence" value="ECO:0007669"/>
    <property type="project" value="UniProtKB-KW"/>
</dbReference>
<proteinExistence type="predicted"/>
<reference evidence="5" key="1">
    <citation type="submission" date="2021-04" db="EMBL/GenBank/DDBJ databases">
        <title>Draft genome sequence of Xylanibacillus composti strain K13.</title>
        <authorList>
            <person name="Uke A."/>
            <person name="Chhe C."/>
            <person name="Baramee S."/>
            <person name="Kosugi A."/>
        </authorList>
    </citation>
    <scope>NUCLEOTIDE SEQUENCE</scope>
    <source>
        <strain evidence="5">K13</strain>
    </source>
</reference>
<dbReference type="Pfam" id="PF04055">
    <property type="entry name" value="Radical_SAM"/>
    <property type="match status" value="1"/>
</dbReference>
<comment type="caution">
    <text evidence="5">The sequence shown here is derived from an EMBL/GenBank/DDBJ whole genome shotgun (WGS) entry which is preliminary data.</text>
</comment>
<evidence type="ECO:0000313" key="6">
    <source>
        <dbReference type="Proteomes" id="UP000677918"/>
    </source>
</evidence>
<keyword evidence="1" id="KW-0479">Metal-binding</keyword>
<dbReference type="GO" id="GO:0003824">
    <property type="term" value="F:catalytic activity"/>
    <property type="evidence" value="ECO:0007669"/>
    <property type="project" value="InterPro"/>
</dbReference>
<organism evidence="5 6">
    <name type="scientific">Xylanibacillus composti</name>
    <dbReference type="NCBI Taxonomy" id="1572762"/>
    <lineage>
        <taxon>Bacteria</taxon>
        <taxon>Bacillati</taxon>
        <taxon>Bacillota</taxon>
        <taxon>Bacilli</taxon>
        <taxon>Bacillales</taxon>
        <taxon>Paenibacillaceae</taxon>
        <taxon>Xylanibacillus</taxon>
    </lineage>
</organism>
<dbReference type="Gene3D" id="3.80.30.30">
    <property type="match status" value="1"/>
</dbReference>
<keyword evidence="2" id="KW-0408">Iron</keyword>
<keyword evidence="3" id="KW-0411">Iron-sulfur</keyword>
<protein>
    <recommendedName>
        <fullName evidence="4">Radical SAM core domain-containing protein</fullName>
    </recommendedName>
</protein>
<gene>
    <name evidence="5" type="ORF">XYCOK13_06890</name>
</gene>
<evidence type="ECO:0000259" key="4">
    <source>
        <dbReference type="PROSITE" id="PS51918"/>
    </source>
</evidence>
<dbReference type="InterPro" id="IPR058240">
    <property type="entry name" value="rSAM_sf"/>
</dbReference>
<dbReference type="InterPro" id="IPR040086">
    <property type="entry name" value="MJ0683-like"/>
</dbReference>
<keyword evidence="6" id="KW-1185">Reference proteome</keyword>
<evidence type="ECO:0000256" key="2">
    <source>
        <dbReference type="ARBA" id="ARBA00023004"/>
    </source>
</evidence>
<evidence type="ECO:0000256" key="1">
    <source>
        <dbReference type="ARBA" id="ARBA00022723"/>
    </source>
</evidence>
<dbReference type="SUPFAM" id="SSF102114">
    <property type="entry name" value="Radical SAM enzymes"/>
    <property type="match status" value="1"/>
</dbReference>
<dbReference type="SFLD" id="SFLDS00029">
    <property type="entry name" value="Radical_SAM"/>
    <property type="match status" value="1"/>
</dbReference>
<evidence type="ECO:0000313" key="5">
    <source>
        <dbReference type="EMBL" id="GIQ67865.1"/>
    </source>
</evidence>
<dbReference type="RefSeq" id="WP_213410507.1">
    <property type="nucleotide sequence ID" value="NZ_BOVK01000007.1"/>
</dbReference>
<dbReference type="SFLD" id="SFLDG01084">
    <property type="entry name" value="Uncharacterised_Radical_SAM_Su"/>
    <property type="match status" value="1"/>
</dbReference>
<dbReference type="PANTHER" id="PTHR43432:SF3">
    <property type="entry name" value="SLR0285 PROTEIN"/>
    <property type="match status" value="1"/>
</dbReference>
<name>A0A8J4M1A0_9BACL</name>
<dbReference type="InterPro" id="IPR006638">
    <property type="entry name" value="Elp3/MiaA/NifB-like_rSAM"/>
</dbReference>